<dbReference type="SUPFAM" id="SSF52374">
    <property type="entry name" value="Nucleotidylyl transferase"/>
    <property type="match status" value="1"/>
</dbReference>
<evidence type="ECO:0000256" key="6">
    <source>
        <dbReference type="ARBA" id="ARBA00022655"/>
    </source>
</evidence>
<evidence type="ECO:0000313" key="12">
    <source>
        <dbReference type="EMBL" id="KAK4097844.1"/>
    </source>
</evidence>
<name>A0AAN6SYU6_9PEZI</name>
<dbReference type="InterPro" id="IPR014729">
    <property type="entry name" value="Rossmann-like_a/b/a_fold"/>
</dbReference>
<proteinExistence type="inferred from homology"/>
<dbReference type="GO" id="GO:0004592">
    <property type="term" value="F:pantoate-beta-alanine ligase activity"/>
    <property type="evidence" value="ECO:0007669"/>
    <property type="project" value="UniProtKB-EC"/>
</dbReference>
<keyword evidence="13" id="KW-1185">Reference proteome</keyword>
<dbReference type="HAMAP" id="MF_00158">
    <property type="entry name" value="PanC"/>
    <property type="match status" value="1"/>
</dbReference>
<dbReference type="Pfam" id="PF02569">
    <property type="entry name" value="Pantoate_ligase"/>
    <property type="match status" value="1"/>
</dbReference>
<dbReference type="InterPro" id="IPR003721">
    <property type="entry name" value="Pantoate_ligase"/>
</dbReference>
<dbReference type="Gene3D" id="3.30.1300.10">
    <property type="entry name" value="Pantoate-beta-alanine ligase, C-terminal domain"/>
    <property type="match status" value="1"/>
</dbReference>
<sequence length="414" mass="45123">MRPTLPLLRQATRPAISILARSRAPLPGCLCLCLPPSRPQPRTEAHPPRLQQLTISRAMATHCSSPQRRGGPEKLPSSSIRVLRTVDALRRWRRPHLLDQRSVALVPTMGALHGGHLSLIRAAARENHHVVVSVYVNPAQFGVREDLASYPVTWDADCAALAALDRELADDGANLGRVSAVFAPATAEMYPGGFPGQEVDSKGSFVTVTPVGEVLEGRSRPTFFRGVATVCMKLFNIVQPERVYFGQKDVQQTVVIKRLVKDFMLPIEVVVGPTARAEDGLALSSRNVYLGERRRAAATVLYRSLRAAEERYKSGEKGREAVLGATQRFIDEFSAVQMALGPEKRVQFEVDYISLADPDTMEELDVVDPAKGGILSGAVKMLPVKAPREGEDLGHSGGPAVRLIDNIILQPSEA</sequence>
<keyword evidence="7" id="KW-0547">Nucleotide-binding</keyword>
<dbReference type="FunFam" id="3.40.50.620:FF:000013">
    <property type="entry name" value="Pantothenate synthetase"/>
    <property type="match status" value="1"/>
</dbReference>
<organism evidence="12 13">
    <name type="scientific">Parathielavia hyrcaniae</name>
    <dbReference type="NCBI Taxonomy" id="113614"/>
    <lineage>
        <taxon>Eukaryota</taxon>
        <taxon>Fungi</taxon>
        <taxon>Dikarya</taxon>
        <taxon>Ascomycota</taxon>
        <taxon>Pezizomycotina</taxon>
        <taxon>Sordariomycetes</taxon>
        <taxon>Sordariomycetidae</taxon>
        <taxon>Sordariales</taxon>
        <taxon>Chaetomiaceae</taxon>
        <taxon>Parathielavia</taxon>
    </lineage>
</organism>
<comment type="catalytic activity">
    <reaction evidence="11">
        <text>(R)-pantoate + beta-alanine + ATP = (R)-pantothenate + AMP + diphosphate + H(+)</text>
        <dbReference type="Rhea" id="RHEA:10912"/>
        <dbReference type="ChEBI" id="CHEBI:15378"/>
        <dbReference type="ChEBI" id="CHEBI:15980"/>
        <dbReference type="ChEBI" id="CHEBI:29032"/>
        <dbReference type="ChEBI" id="CHEBI:30616"/>
        <dbReference type="ChEBI" id="CHEBI:33019"/>
        <dbReference type="ChEBI" id="CHEBI:57966"/>
        <dbReference type="ChEBI" id="CHEBI:456215"/>
        <dbReference type="EC" id="6.3.2.1"/>
    </reaction>
</comment>
<dbReference type="GO" id="GO:0015940">
    <property type="term" value="P:pantothenate biosynthetic process"/>
    <property type="evidence" value="ECO:0007669"/>
    <property type="project" value="UniProtKB-KW"/>
</dbReference>
<evidence type="ECO:0000256" key="10">
    <source>
        <dbReference type="ARBA" id="ARBA00032806"/>
    </source>
</evidence>
<dbReference type="InterPro" id="IPR042176">
    <property type="entry name" value="Pantoate_ligase_C"/>
</dbReference>
<evidence type="ECO:0000256" key="7">
    <source>
        <dbReference type="ARBA" id="ARBA00022741"/>
    </source>
</evidence>
<evidence type="ECO:0000313" key="13">
    <source>
        <dbReference type="Proteomes" id="UP001305647"/>
    </source>
</evidence>
<comment type="similarity">
    <text evidence="2">Belongs to the pantothenate synthetase family.</text>
</comment>
<accession>A0AAN6SYU6</accession>
<evidence type="ECO:0000256" key="4">
    <source>
        <dbReference type="ARBA" id="ARBA00015647"/>
    </source>
</evidence>
<keyword evidence="12" id="KW-0808">Transferase</keyword>
<dbReference type="NCBIfam" id="TIGR00018">
    <property type="entry name" value="panC"/>
    <property type="match status" value="1"/>
</dbReference>
<dbReference type="AlphaFoldDB" id="A0AAN6SYU6"/>
<protein>
    <recommendedName>
        <fullName evidence="4">Pantoate--beta-alanine ligase</fullName>
        <ecNumber evidence="3">6.3.2.1</ecNumber>
    </recommendedName>
    <alternativeName>
        <fullName evidence="10">Pantoate-activating enzyme</fullName>
    </alternativeName>
    <alternativeName>
        <fullName evidence="9">Pantothenate synthetase</fullName>
    </alternativeName>
</protein>
<comment type="pathway">
    <text evidence="1">Cofactor biosynthesis; (R)-pantothenate biosynthesis; (R)-pantothenate from (R)-pantoate and beta-alanine: step 1/1.</text>
</comment>
<evidence type="ECO:0000256" key="9">
    <source>
        <dbReference type="ARBA" id="ARBA00029902"/>
    </source>
</evidence>
<dbReference type="GO" id="GO:0005524">
    <property type="term" value="F:ATP binding"/>
    <property type="evidence" value="ECO:0007669"/>
    <property type="project" value="UniProtKB-KW"/>
</dbReference>
<reference evidence="12" key="2">
    <citation type="submission" date="2023-05" db="EMBL/GenBank/DDBJ databases">
        <authorList>
            <consortium name="Lawrence Berkeley National Laboratory"/>
            <person name="Steindorff A."/>
            <person name="Hensen N."/>
            <person name="Bonometti L."/>
            <person name="Westerberg I."/>
            <person name="Brannstrom I.O."/>
            <person name="Guillou S."/>
            <person name="Cros-Aarteil S."/>
            <person name="Calhoun S."/>
            <person name="Haridas S."/>
            <person name="Kuo A."/>
            <person name="Mondo S."/>
            <person name="Pangilinan J."/>
            <person name="Riley R."/>
            <person name="Labutti K."/>
            <person name="Andreopoulos B."/>
            <person name="Lipzen A."/>
            <person name="Chen C."/>
            <person name="Yanf M."/>
            <person name="Daum C."/>
            <person name="Ng V."/>
            <person name="Clum A."/>
            <person name="Ohm R."/>
            <person name="Martin F."/>
            <person name="Silar P."/>
            <person name="Natvig D."/>
            <person name="Lalanne C."/>
            <person name="Gautier V."/>
            <person name="Ament-Velasquez S.L."/>
            <person name="Kruys A."/>
            <person name="Hutchinson M.I."/>
            <person name="Powell A.J."/>
            <person name="Barry K."/>
            <person name="Miller A.N."/>
            <person name="Grigoriev I.V."/>
            <person name="Debuchy R."/>
            <person name="Gladieux P."/>
            <person name="Thoren M.H."/>
            <person name="Johannesson H."/>
        </authorList>
    </citation>
    <scope>NUCLEOTIDE SEQUENCE</scope>
    <source>
        <strain evidence="12">CBS 757.83</strain>
    </source>
</reference>
<comment type="caution">
    <text evidence="12">The sequence shown here is derived from an EMBL/GenBank/DDBJ whole genome shotgun (WGS) entry which is preliminary data.</text>
</comment>
<dbReference type="CDD" id="cd00560">
    <property type="entry name" value="PanC"/>
    <property type="match status" value="1"/>
</dbReference>
<dbReference type="EMBL" id="MU863667">
    <property type="protein sequence ID" value="KAK4097844.1"/>
    <property type="molecule type" value="Genomic_DNA"/>
</dbReference>
<evidence type="ECO:0000256" key="5">
    <source>
        <dbReference type="ARBA" id="ARBA00022598"/>
    </source>
</evidence>
<dbReference type="PANTHER" id="PTHR21299:SF1">
    <property type="entry name" value="PANTOATE--BETA-ALANINE LIGASE"/>
    <property type="match status" value="1"/>
</dbReference>
<reference evidence="12" key="1">
    <citation type="journal article" date="2023" name="Mol. Phylogenet. Evol.">
        <title>Genome-scale phylogeny and comparative genomics of the fungal order Sordariales.</title>
        <authorList>
            <person name="Hensen N."/>
            <person name="Bonometti L."/>
            <person name="Westerberg I."/>
            <person name="Brannstrom I.O."/>
            <person name="Guillou S."/>
            <person name="Cros-Aarteil S."/>
            <person name="Calhoun S."/>
            <person name="Haridas S."/>
            <person name="Kuo A."/>
            <person name="Mondo S."/>
            <person name="Pangilinan J."/>
            <person name="Riley R."/>
            <person name="LaButti K."/>
            <person name="Andreopoulos B."/>
            <person name="Lipzen A."/>
            <person name="Chen C."/>
            <person name="Yan M."/>
            <person name="Daum C."/>
            <person name="Ng V."/>
            <person name="Clum A."/>
            <person name="Steindorff A."/>
            <person name="Ohm R.A."/>
            <person name="Martin F."/>
            <person name="Silar P."/>
            <person name="Natvig D.O."/>
            <person name="Lalanne C."/>
            <person name="Gautier V."/>
            <person name="Ament-Velasquez S.L."/>
            <person name="Kruys A."/>
            <person name="Hutchinson M.I."/>
            <person name="Powell A.J."/>
            <person name="Barry K."/>
            <person name="Miller A.N."/>
            <person name="Grigoriev I.V."/>
            <person name="Debuchy R."/>
            <person name="Gladieux P."/>
            <person name="Hiltunen Thoren M."/>
            <person name="Johannesson H."/>
        </authorList>
    </citation>
    <scope>NUCLEOTIDE SEQUENCE</scope>
    <source>
        <strain evidence="12">CBS 757.83</strain>
    </source>
</reference>
<evidence type="ECO:0000256" key="2">
    <source>
        <dbReference type="ARBA" id="ARBA00009256"/>
    </source>
</evidence>
<keyword evidence="5" id="KW-0436">Ligase</keyword>
<evidence type="ECO:0000256" key="11">
    <source>
        <dbReference type="ARBA" id="ARBA00048258"/>
    </source>
</evidence>
<dbReference type="Proteomes" id="UP001305647">
    <property type="component" value="Unassembled WGS sequence"/>
</dbReference>
<dbReference type="GO" id="GO:0016740">
    <property type="term" value="F:transferase activity"/>
    <property type="evidence" value="ECO:0007669"/>
    <property type="project" value="UniProtKB-KW"/>
</dbReference>
<dbReference type="FunFam" id="3.30.1300.10:FF:000002">
    <property type="entry name" value="Pantoate--beta-alanine ligase"/>
    <property type="match status" value="1"/>
</dbReference>
<dbReference type="Gene3D" id="3.40.50.620">
    <property type="entry name" value="HUPs"/>
    <property type="match status" value="1"/>
</dbReference>
<evidence type="ECO:0000256" key="8">
    <source>
        <dbReference type="ARBA" id="ARBA00022840"/>
    </source>
</evidence>
<dbReference type="EC" id="6.3.2.1" evidence="3"/>
<evidence type="ECO:0000256" key="3">
    <source>
        <dbReference type="ARBA" id="ARBA00012219"/>
    </source>
</evidence>
<evidence type="ECO:0000256" key="1">
    <source>
        <dbReference type="ARBA" id="ARBA00004990"/>
    </source>
</evidence>
<gene>
    <name evidence="12" type="ORF">N658DRAFT_500034</name>
</gene>
<keyword evidence="8" id="KW-0067">ATP-binding</keyword>
<keyword evidence="6" id="KW-0566">Pantothenate biosynthesis</keyword>
<dbReference type="PANTHER" id="PTHR21299">
    <property type="entry name" value="CYTIDYLATE KINASE/PANTOATE-BETA-ALANINE LIGASE"/>
    <property type="match status" value="1"/>
</dbReference>